<dbReference type="Pfam" id="PF01557">
    <property type="entry name" value="FAA_hydrolase"/>
    <property type="match status" value="1"/>
</dbReference>
<dbReference type="KEGG" id="azq:G3580_03850"/>
<evidence type="ECO:0000313" key="3">
    <source>
        <dbReference type="EMBL" id="QID16842.1"/>
    </source>
</evidence>
<dbReference type="PANTHER" id="PTHR11820:SF90">
    <property type="entry name" value="FLUTATHIONE S-TRANSFERASE"/>
    <property type="match status" value="1"/>
</dbReference>
<dbReference type="SUPFAM" id="SSF56529">
    <property type="entry name" value="FAH"/>
    <property type="match status" value="1"/>
</dbReference>
<accession>A0A6C1AZQ9</accession>
<evidence type="ECO:0000259" key="2">
    <source>
        <dbReference type="Pfam" id="PF01557"/>
    </source>
</evidence>
<name>A0A6C1AZQ9_9RHOO</name>
<evidence type="ECO:0000313" key="4">
    <source>
        <dbReference type="Proteomes" id="UP000501991"/>
    </source>
</evidence>
<keyword evidence="4" id="KW-1185">Reference proteome</keyword>
<keyword evidence="1" id="KW-0479">Metal-binding</keyword>
<organism evidence="3 4">
    <name type="scientific">Nitrogeniibacter mangrovi</name>
    <dbReference type="NCBI Taxonomy" id="2016596"/>
    <lineage>
        <taxon>Bacteria</taxon>
        <taxon>Pseudomonadati</taxon>
        <taxon>Pseudomonadota</taxon>
        <taxon>Betaproteobacteria</taxon>
        <taxon>Rhodocyclales</taxon>
        <taxon>Zoogloeaceae</taxon>
        <taxon>Nitrogeniibacter</taxon>
    </lineage>
</organism>
<dbReference type="GO" id="GO:0018773">
    <property type="term" value="F:acetylpyruvate hydrolase activity"/>
    <property type="evidence" value="ECO:0007669"/>
    <property type="project" value="TreeGrafter"/>
</dbReference>
<evidence type="ECO:0000256" key="1">
    <source>
        <dbReference type="ARBA" id="ARBA00022723"/>
    </source>
</evidence>
<keyword evidence="3" id="KW-0378">Hydrolase</keyword>
<feature type="domain" description="Fumarylacetoacetase-like C-terminal" evidence="2">
    <location>
        <begin position="28"/>
        <end position="232"/>
    </location>
</feature>
<reference evidence="3 4" key="1">
    <citation type="submission" date="2020-02" db="EMBL/GenBank/DDBJ databases">
        <title>Nitrogenibacter mangrovi gen. nov., sp. nov. isolated from mangrove sediment, a denitrifying betaproteobacterium.</title>
        <authorList>
            <person name="Liao H."/>
            <person name="Tian Y."/>
        </authorList>
    </citation>
    <scope>NUCLEOTIDE SEQUENCE [LARGE SCALE GENOMIC DNA]</scope>
    <source>
        <strain evidence="3 4">M9-3-2</strain>
    </source>
</reference>
<sequence>MMSTVVSAPPQAVVPVAGSSDVFPVRRIYCIGRNYAAHAREMGGAPDREPPFFFCKPADAVYPLGAEEAQDWPYPSMTADLHHEIELVAAIGAGGRDIVVEAALDHVWGYGVGLDMTRRDLQAQMKAQGRSWEVGKAFDHAAPISALRPASTIGHPKAGAIWLDVNGERRQSGDLADMIWSVAEAVAELSRYFLLAPGDLLMTGTPAGVGAVRRGDVLRGGVEGVGEIALTVR</sequence>
<dbReference type="PANTHER" id="PTHR11820">
    <property type="entry name" value="ACYLPYRUVASE"/>
    <property type="match status" value="1"/>
</dbReference>
<dbReference type="EMBL" id="CP048836">
    <property type="protein sequence ID" value="QID16842.1"/>
    <property type="molecule type" value="Genomic_DNA"/>
</dbReference>
<dbReference type="AlphaFoldDB" id="A0A6C1AZQ9"/>
<dbReference type="Gene3D" id="3.90.850.10">
    <property type="entry name" value="Fumarylacetoacetase-like, C-terminal domain"/>
    <property type="match status" value="1"/>
</dbReference>
<dbReference type="InterPro" id="IPR036663">
    <property type="entry name" value="Fumarylacetoacetase_C_sf"/>
</dbReference>
<dbReference type="InterPro" id="IPR011234">
    <property type="entry name" value="Fumarylacetoacetase-like_C"/>
</dbReference>
<protein>
    <submittedName>
        <fullName evidence="3">Fumarylacetoacetate hydrolase family protein</fullName>
    </submittedName>
</protein>
<proteinExistence type="predicted"/>
<gene>
    <name evidence="3" type="ORF">G3580_03850</name>
</gene>
<dbReference type="GO" id="GO:0046872">
    <property type="term" value="F:metal ion binding"/>
    <property type="evidence" value="ECO:0007669"/>
    <property type="project" value="UniProtKB-KW"/>
</dbReference>
<dbReference type="Proteomes" id="UP000501991">
    <property type="component" value="Chromosome"/>
</dbReference>